<evidence type="ECO:0000313" key="3">
    <source>
        <dbReference type="Proteomes" id="UP000540989"/>
    </source>
</evidence>
<keyword evidence="3" id="KW-1185">Reference proteome</keyword>
<gene>
    <name evidence="2" type="ORF">HDF16_000653</name>
</gene>
<feature type="chain" id="PRO_5030849289" evidence="1">
    <location>
        <begin position="19"/>
        <end position="260"/>
    </location>
</feature>
<keyword evidence="1" id="KW-0732">Signal</keyword>
<proteinExistence type="predicted"/>
<reference evidence="2 3" key="1">
    <citation type="submission" date="2020-08" db="EMBL/GenBank/DDBJ databases">
        <title>Genomic Encyclopedia of Type Strains, Phase IV (KMG-V): Genome sequencing to study the core and pangenomes of soil and plant-associated prokaryotes.</title>
        <authorList>
            <person name="Whitman W."/>
        </authorList>
    </citation>
    <scope>NUCLEOTIDE SEQUENCE [LARGE SCALE GENOMIC DNA]</scope>
    <source>
        <strain evidence="2 3">M8UP14</strain>
    </source>
</reference>
<name>A0A7W8E2A7_9BACT</name>
<feature type="signal peptide" evidence="1">
    <location>
        <begin position="1"/>
        <end position="18"/>
    </location>
</feature>
<accession>A0A7W8E2A7</accession>
<comment type="caution">
    <text evidence="2">The sequence shown here is derived from an EMBL/GenBank/DDBJ whole genome shotgun (WGS) entry which is preliminary data.</text>
</comment>
<dbReference type="RefSeq" id="WP_184213698.1">
    <property type="nucleotide sequence ID" value="NZ_JACHIP010000001.1"/>
</dbReference>
<dbReference type="Proteomes" id="UP000540989">
    <property type="component" value="Unassembled WGS sequence"/>
</dbReference>
<evidence type="ECO:0000256" key="1">
    <source>
        <dbReference type="SAM" id="SignalP"/>
    </source>
</evidence>
<organism evidence="2 3">
    <name type="scientific">Granulicella aggregans</name>
    <dbReference type="NCBI Taxonomy" id="474949"/>
    <lineage>
        <taxon>Bacteria</taxon>
        <taxon>Pseudomonadati</taxon>
        <taxon>Acidobacteriota</taxon>
        <taxon>Terriglobia</taxon>
        <taxon>Terriglobales</taxon>
        <taxon>Acidobacteriaceae</taxon>
        <taxon>Granulicella</taxon>
    </lineage>
</organism>
<dbReference type="EMBL" id="JACHIP010000001">
    <property type="protein sequence ID" value="MBB5055984.1"/>
    <property type="molecule type" value="Genomic_DNA"/>
</dbReference>
<evidence type="ECO:0000313" key="2">
    <source>
        <dbReference type="EMBL" id="MBB5055984.1"/>
    </source>
</evidence>
<protein>
    <submittedName>
        <fullName evidence="2">Uncharacterized protein</fullName>
    </submittedName>
</protein>
<sequence length="260" mass="28319">MRRHLFASLIFASSITGAAQTISGLCMISTPQSADSPFVSQVMLSEGNCDKNSDKCMEVSTSNLDWRRWSGVSSQTLGTEGSQAAARLAGDAGDLTCSGVVHDGVLSGRFRFDASPAFAGTMEKMGFDGITPRKQLSFLILDVTVVWTKEMQGLGVTELSANKLDGLRALHVDADYIHAMATAGYPELRAGKLTEMKAVGVTPEKVRDAKAMGFRPTEQELIQMSIFKIDRPFVERMRARGLNDMTLAKLIKIKIFKLDD</sequence>
<dbReference type="AlphaFoldDB" id="A0A7W8E2A7"/>